<evidence type="ECO:0000256" key="1">
    <source>
        <dbReference type="SAM" id="Phobius"/>
    </source>
</evidence>
<sequence length="100" mass="10871">MTCSVRPKDVATASYCRRSTSGDAYRGQGDRQQALGPWCADHAVVKKMAAWVVLLVFPPVTLALLLVIVLASFGGTLGVRELFVECLTRIFEVGSCLRLL</sequence>
<keyword evidence="1" id="KW-0812">Transmembrane</keyword>
<keyword evidence="2" id="KW-1185">Reference proteome</keyword>
<name>A0A0K0D5C0_ANGCA</name>
<dbReference type="Proteomes" id="UP000035642">
    <property type="component" value="Unassembled WGS sequence"/>
</dbReference>
<dbReference type="AlphaFoldDB" id="A0A0K0D5C0"/>
<organism evidence="2 3">
    <name type="scientific">Angiostrongylus cantonensis</name>
    <name type="common">Rat lungworm</name>
    <dbReference type="NCBI Taxonomy" id="6313"/>
    <lineage>
        <taxon>Eukaryota</taxon>
        <taxon>Metazoa</taxon>
        <taxon>Ecdysozoa</taxon>
        <taxon>Nematoda</taxon>
        <taxon>Chromadorea</taxon>
        <taxon>Rhabditida</taxon>
        <taxon>Rhabditina</taxon>
        <taxon>Rhabditomorpha</taxon>
        <taxon>Strongyloidea</taxon>
        <taxon>Metastrongylidae</taxon>
        <taxon>Angiostrongylus</taxon>
    </lineage>
</organism>
<reference evidence="2" key="1">
    <citation type="submission" date="2012-09" db="EMBL/GenBank/DDBJ databases">
        <authorList>
            <person name="Martin A.A."/>
        </authorList>
    </citation>
    <scope>NUCLEOTIDE SEQUENCE</scope>
</reference>
<evidence type="ECO:0000313" key="2">
    <source>
        <dbReference type="Proteomes" id="UP000035642"/>
    </source>
</evidence>
<keyword evidence="1" id="KW-0472">Membrane</keyword>
<evidence type="ECO:0000313" key="3">
    <source>
        <dbReference type="WBParaSite" id="ACAC_0000526501-mRNA-1"/>
    </source>
</evidence>
<dbReference type="STRING" id="6313.A0A0K0D5C0"/>
<accession>A0A0K0D5C0</accession>
<feature type="transmembrane region" description="Helical" evidence="1">
    <location>
        <begin position="48"/>
        <end position="73"/>
    </location>
</feature>
<proteinExistence type="predicted"/>
<keyword evidence="1" id="KW-1133">Transmembrane helix</keyword>
<reference evidence="3" key="2">
    <citation type="submission" date="2017-02" db="UniProtKB">
        <authorList>
            <consortium name="WormBaseParasite"/>
        </authorList>
    </citation>
    <scope>IDENTIFICATION</scope>
</reference>
<dbReference type="WBParaSite" id="ACAC_0000526501-mRNA-1">
    <property type="protein sequence ID" value="ACAC_0000526501-mRNA-1"/>
    <property type="gene ID" value="ACAC_0000526501"/>
</dbReference>
<protein>
    <submittedName>
        <fullName evidence="3">Transmembrane protein</fullName>
    </submittedName>
</protein>